<feature type="transmembrane region" description="Helical" evidence="6">
    <location>
        <begin position="445"/>
        <end position="465"/>
    </location>
</feature>
<gene>
    <name evidence="8" type="ORF">B0H66DRAFT_540500</name>
</gene>
<feature type="domain" description="Major facilitator superfamily (MFS) profile" evidence="7">
    <location>
        <begin position="105"/>
        <end position="604"/>
    </location>
</feature>
<evidence type="ECO:0000256" key="4">
    <source>
        <dbReference type="ARBA" id="ARBA00023136"/>
    </source>
</evidence>
<proteinExistence type="predicted"/>
<dbReference type="Gene3D" id="1.20.1720.10">
    <property type="entry name" value="Multidrug resistance protein D"/>
    <property type="match status" value="1"/>
</dbReference>
<feature type="transmembrane region" description="Helical" evidence="6">
    <location>
        <begin position="305"/>
        <end position="324"/>
    </location>
</feature>
<feature type="transmembrane region" description="Helical" evidence="6">
    <location>
        <begin position="195"/>
        <end position="216"/>
    </location>
</feature>
<evidence type="ECO:0000256" key="5">
    <source>
        <dbReference type="SAM" id="MobiDB-lite"/>
    </source>
</evidence>
<name>A0AAE0IQG6_9PEZI</name>
<keyword evidence="9" id="KW-1185">Reference proteome</keyword>
<dbReference type="InterPro" id="IPR020846">
    <property type="entry name" value="MFS_dom"/>
</dbReference>
<feature type="transmembrane region" description="Helical" evidence="6">
    <location>
        <begin position="375"/>
        <end position="400"/>
    </location>
</feature>
<evidence type="ECO:0000259" key="7">
    <source>
        <dbReference type="PROSITE" id="PS50850"/>
    </source>
</evidence>
<evidence type="ECO:0000256" key="2">
    <source>
        <dbReference type="ARBA" id="ARBA00022692"/>
    </source>
</evidence>
<dbReference type="Pfam" id="PF07690">
    <property type="entry name" value="MFS_1"/>
    <property type="match status" value="1"/>
</dbReference>
<dbReference type="InterPro" id="IPR011701">
    <property type="entry name" value="MFS"/>
</dbReference>
<feature type="transmembrane region" description="Helical" evidence="6">
    <location>
        <begin position="336"/>
        <end position="355"/>
    </location>
</feature>
<reference evidence="8" key="2">
    <citation type="submission" date="2023-06" db="EMBL/GenBank/DDBJ databases">
        <authorList>
            <consortium name="Lawrence Berkeley National Laboratory"/>
            <person name="Haridas S."/>
            <person name="Hensen N."/>
            <person name="Bonometti L."/>
            <person name="Westerberg I."/>
            <person name="Brannstrom I.O."/>
            <person name="Guillou S."/>
            <person name="Cros-Aarteil S."/>
            <person name="Calhoun S."/>
            <person name="Kuo A."/>
            <person name="Mondo S."/>
            <person name="Pangilinan J."/>
            <person name="Riley R."/>
            <person name="Labutti K."/>
            <person name="Andreopoulos B."/>
            <person name="Lipzen A."/>
            <person name="Chen C."/>
            <person name="Yanf M."/>
            <person name="Daum C."/>
            <person name="Ng V."/>
            <person name="Clum A."/>
            <person name="Steindorff A."/>
            <person name="Ohm R."/>
            <person name="Martin F."/>
            <person name="Silar P."/>
            <person name="Natvig D."/>
            <person name="Lalanne C."/>
            <person name="Gautier V."/>
            <person name="Ament-Velasquez S.L."/>
            <person name="Kruys A."/>
            <person name="Hutchinson M.I."/>
            <person name="Powell A.J."/>
            <person name="Barry K."/>
            <person name="Miller A.N."/>
            <person name="Grigoriev I.V."/>
            <person name="Debuchy R."/>
            <person name="Gladieux P."/>
            <person name="Thoren M.H."/>
            <person name="Johannesson H."/>
        </authorList>
    </citation>
    <scope>NUCLEOTIDE SEQUENCE</scope>
    <source>
        <strain evidence="8">CBS 118394</strain>
    </source>
</reference>
<keyword evidence="4 6" id="KW-0472">Membrane</keyword>
<feature type="transmembrane region" description="Helical" evidence="6">
    <location>
        <begin position="477"/>
        <end position="498"/>
    </location>
</feature>
<feature type="transmembrane region" description="Helical" evidence="6">
    <location>
        <begin position="420"/>
        <end position="438"/>
    </location>
</feature>
<keyword evidence="3 6" id="KW-1133">Transmembrane helix</keyword>
<evidence type="ECO:0000256" key="6">
    <source>
        <dbReference type="SAM" id="Phobius"/>
    </source>
</evidence>
<dbReference type="PANTHER" id="PTHR23501:SF43">
    <property type="entry name" value="MULTIDRUG TRANSPORTER, PUTATIVE (AFU_ORTHOLOGUE AFUA_6G03040)-RELATED"/>
    <property type="match status" value="1"/>
</dbReference>
<feature type="region of interest" description="Disordered" evidence="5">
    <location>
        <begin position="57"/>
        <end position="83"/>
    </location>
</feature>
<sequence length="608" mass="65173">MDTDATADNVRTTTTVAEKRVLVVAPPVVNSMEHEKKHNHNLADDIRLQTRENANSIKSSTAGSGSGSGPDRDPNSTSAEERADIAQVDDERGIIYLHGIRFSLIATLIAIMLFLVTIETSIATTSLVAITHDLGGFERASWVMSSYLLGYVAVIVIFAKLSDIYGRKLVFAICIFIFTAFSGGCAAAGSLTQLIILRGIQGVGAGGCFALSAIVIIELVPPNQYGVLVARTGIAIVVAMVLGPIIGGEISATTSWRWIFGFNVPIGLLCLALALFAIPNGFPFHGRLDHAPFRASTPKVAFSRLDLPGFALLMLATLCFTACFQEADSRFAWDSAYVITLLTASVILWLGLLFWERYVTHQNGMREPVLPWRFFTNRGMVGILLGMVLVGAVMTTTAFQLPQRYQVVNGLSSIEAGVRVLPFGGGFPIGLIGSSTAASKLKVPGIYLVMSGAVLQVIGCALLGTQPDTFGINPAVYGYQIICGVGCGITYQILYLMIPFTAEQPDKAVGMGAGNQFRTMGSAFGLAITTSVFNSYNRSQFAKLGISDLLENLTKGDTLGAQPDDVQAVAVRILSDGYNRQMLVLCGFAAAQLPTMLLLWRRKQIVTV</sequence>
<evidence type="ECO:0000313" key="9">
    <source>
        <dbReference type="Proteomes" id="UP001283341"/>
    </source>
</evidence>
<dbReference type="AlphaFoldDB" id="A0AAE0IQG6"/>
<keyword evidence="2 6" id="KW-0812">Transmembrane</keyword>
<feature type="transmembrane region" description="Helical" evidence="6">
    <location>
        <begin position="142"/>
        <end position="162"/>
    </location>
</feature>
<dbReference type="EMBL" id="JAUEDM010000001">
    <property type="protein sequence ID" value="KAK3329249.1"/>
    <property type="molecule type" value="Genomic_DNA"/>
</dbReference>
<feature type="transmembrane region" description="Helical" evidence="6">
    <location>
        <begin position="228"/>
        <end position="246"/>
    </location>
</feature>
<evidence type="ECO:0000313" key="8">
    <source>
        <dbReference type="EMBL" id="KAK3329249.1"/>
    </source>
</evidence>
<dbReference type="Proteomes" id="UP001283341">
    <property type="component" value="Unassembled WGS sequence"/>
</dbReference>
<dbReference type="Gene3D" id="1.20.1250.20">
    <property type="entry name" value="MFS general substrate transporter like domains"/>
    <property type="match status" value="1"/>
</dbReference>
<comment type="caution">
    <text evidence="8">The sequence shown here is derived from an EMBL/GenBank/DDBJ whole genome shotgun (WGS) entry which is preliminary data.</text>
</comment>
<accession>A0AAE0IQG6</accession>
<protein>
    <submittedName>
        <fullName evidence="8">MFS multidrug transporter-like protein</fullName>
    </submittedName>
</protein>
<dbReference type="PROSITE" id="PS50850">
    <property type="entry name" value="MFS"/>
    <property type="match status" value="1"/>
</dbReference>
<feature type="transmembrane region" description="Helical" evidence="6">
    <location>
        <begin position="258"/>
        <end position="284"/>
    </location>
</feature>
<feature type="transmembrane region" description="Helical" evidence="6">
    <location>
        <begin position="169"/>
        <end position="189"/>
    </location>
</feature>
<dbReference type="InterPro" id="IPR036259">
    <property type="entry name" value="MFS_trans_sf"/>
</dbReference>
<dbReference type="SUPFAM" id="SSF103473">
    <property type="entry name" value="MFS general substrate transporter"/>
    <property type="match status" value="2"/>
</dbReference>
<dbReference type="GO" id="GO:0022857">
    <property type="term" value="F:transmembrane transporter activity"/>
    <property type="evidence" value="ECO:0007669"/>
    <property type="project" value="InterPro"/>
</dbReference>
<comment type="subcellular location">
    <subcellularLocation>
        <location evidence="1">Membrane</location>
        <topology evidence="1">Multi-pass membrane protein</topology>
    </subcellularLocation>
</comment>
<dbReference type="PANTHER" id="PTHR23501">
    <property type="entry name" value="MAJOR FACILITATOR SUPERFAMILY"/>
    <property type="match status" value="1"/>
</dbReference>
<reference evidence="8" key="1">
    <citation type="journal article" date="2023" name="Mol. Phylogenet. Evol.">
        <title>Genome-scale phylogeny and comparative genomics of the fungal order Sordariales.</title>
        <authorList>
            <person name="Hensen N."/>
            <person name="Bonometti L."/>
            <person name="Westerberg I."/>
            <person name="Brannstrom I.O."/>
            <person name="Guillou S."/>
            <person name="Cros-Aarteil S."/>
            <person name="Calhoun S."/>
            <person name="Haridas S."/>
            <person name="Kuo A."/>
            <person name="Mondo S."/>
            <person name="Pangilinan J."/>
            <person name="Riley R."/>
            <person name="LaButti K."/>
            <person name="Andreopoulos B."/>
            <person name="Lipzen A."/>
            <person name="Chen C."/>
            <person name="Yan M."/>
            <person name="Daum C."/>
            <person name="Ng V."/>
            <person name="Clum A."/>
            <person name="Steindorff A."/>
            <person name="Ohm R.A."/>
            <person name="Martin F."/>
            <person name="Silar P."/>
            <person name="Natvig D.O."/>
            <person name="Lalanne C."/>
            <person name="Gautier V."/>
            <person name="Ament-Velasquez S.L."/>
            <person name="Kruys A."/>
            <person name="Hutchinson M.I."/>
            <person name="Powell A.J."/>
            <person name="Barry K."/>
            <person name="Miller A.N."/>
            <person name="Grigoriev I.V."/>
            <person name="Debuchy R."/>
            <person name="Gladieux P."/>
            <person name="Hiltunen Thoren M."/>
            <person name="Johannesson H."/>
        </authorList>
    </citation>
    <scope>NUCLEOTIDE SEQUENCE</scope>
    <source>
        <strain evidence="8">CBS 118394</strain>
    </source>
</reference>
<dbReference type="GO" id="GO:0005886">
    <property type="term" value="C:plasma membrane"/>
    <property type="evidence" value="ECO:0007669"/>
    <property type="project" value="TreeGrafter"/>
</dbReference>
<evidence type="ECO:0000256" key="1">
    <source>
        <dbReference type="ARBA" id="ARBA00004141"/>
    </source>
</evidence>
<organism evidence="8 9">
    <name type="scientific">Apodospora peruviana</name>
    <dbReference type="NCBI Taxonomy" id="516989"/>
    <lineage>
        <taxon>Eukaryota</taxon>
        <taxon>Fungi</taxon>
        <taxon>Dikarya</taxon>
        <taxon>Ascomycota</taxon>
        <taxon>Pezizomycotina</taxon>
        <taxon>Sordariomycetes</taxon>
        <taxon>Sordariomycetidae</taxon>
        <taxon>Sordariales</taxon>
        <taxon>Lasiosphaeriaceae</taxon>
        <taxon>Apodospora</taxon>
    </lineage>
</organism>
<evidence type="ECO:0000256" key="3">
    <source>
        <dbReference type="ARBA" id="ARBA00022989"/>
    </source>
</evidence>
<feature type="transmembrane region" description="Helical" evidence="6">
    <location>
        <begin position="102"/>
        <end position="130"/>
    </location>
</feature>
<feature type="compositionally biased region" description="Basic and acidic residues" evidence="5">
    <location>
        <begin position="70"/>
        <end position="83"/>
    </location>
</feature>